<evidence type="ECO:0000256" key="2">
    <source>
        <dbReference type="ARBA" id="ARBA00023015"/>
    </source>
</evidence>
<dbReference type="PROSITE" id="PS50931">
    <property type="entry name" value="HTH_LYSR"/>
    <property type="match status" value="1"/>
</dbReference>
<dbReference type="Pfam" id="PF03466">
    <property type="entry name" value="LysR_substrate"/>
    <property type="match status" value="1"/>
</dbReference>
<evidence type="ECO:0000256" key="3">
    <source>
        <dbReference type="ARBA" id="ARBA00023125"/>
    </source>
</evidence>
<dbReference type="InterPro" id="IPR005119">
    <property type="entry name" value="LysR_subst-bd"/>
</dbReference>
<dbReference type="InterPro" id="IPR036390">
    <property type="entry name" value="WH_DNA-bd_sf"/>
</dbReference>
<dbReference type="SUPFAM" id="SSF53850">
    <property type="entry name" value="Periplasmic binding protein-like II"/>
    <property type="match status" value="1"/>
</dbReference>
<dbReference type="GO" id="GO:0003700">
    <property type="term" value="F:DNA-binding transcription factor activity"/>
    <property type="evidence" value="ECO:0007669"/>
    <property type="project" value="InterPro"/>
</dbReference>
<evidence type="ECO:0000313" key="7">
    <source>
        <dbReference type="Proteomes" id="UP000253769"/>
    </source>
</evidence>
<accession>A0A369WUG8</accession>
<sequence length="313" mass="35072">MKMTLRQLSLFECVARHMSYTKAAEEKHLTQPAVSIQIKQLEEHVGLPLFEYIGKKLYLTDAGRELQQACHDVFQRMENLEMALTQMKGGMHGNLRIATVTSAKYFAPHLIGEFNRHYPDVDLSLVVTNRNNVVQRLANNEDDLVLMAQVPRDMKLKVYPILDNPMFPVVAPGHPLAGQKSVPIEALTQERFLTREQGSGSRKAIEDHFKEHGLKLEQTMELGSSETIKQGVMAGLGISVLSRFSMALELATGCLVDVDVDSFPIVRTWCLVHPAEKRLSPAAQAFVDYFLSNEGQVKEAISNRFMGAELPHS</sequence>
<evidence type="ECO:0000313" key="6">
    <source>
        <dbReference type="EMBL" id="RDE24204.1"/>
    </source>
</evidence>
<dbReference type="PRINTS" id="PR00039">
    <property type="entry name" value="HTHLYSR"/>
</dbReference>
<evidence type="ECO:0000256" key="4">
    <source>
        <dbReference type="ARBA" id="ARBA00023163"/>
    </source>
</evidence>
<dbReference type="SUPFAM" id="SSF46785">
    <property type="entry name" value="Winged helix' DNA-binding domain"/>
    <property type="match status" value="1"/>
</dbReference>
<dbReference type="InterPro" id="IPR000847">
    <property type="entry name" value="LysR_HTH_N"/>
</dbReference>
<dbReference type="FunFam" id="1.10.10.10:FF:000001">
    <property type="entry name" value="LysR family transcriptional regulator"/>
    <property type="match status" value="1"/>
</dbReference>
<organism evidence="6 7">
    <name type="scientific">Motiliproteus coralliicola</name>
    <dbReference type="NCBI Taxonomy" id="2283196"/>
    <lineage>
        <taxon>Bacteria</taxon>
        <taxon>Pseudomonadati</taxon>
        <taxon>Pseudomonadota</taxon>
        <taxon>Gammaproteobacteria</taxon>
        <taxon>Oceanospirillales</taxon>
        <taxon>Oceanospirillaceae</taxon>
        <taxon>Motiliproteus</taxon>
    </lineage>
</organism>
<feature type="domain" description="HTH lysR-type" evidence="5">
    <location>
        <begin position="3"/>
        <end position="60"/>
    </location>
</feature>
<dbReference type="CDD" id="cd08419">
    <property type="entry name" value="PBP2_CbbR_RubisCO_like"/>
    <property type="match status" value="1"/>
</dbReference>
<keyword evidence="7" id="KW-1185">Reference proteome</keyword>
<protein>
    <submittedName>
        <fullName evidence="6">LysR family transcriptional regulator</fullName>
    </submittedName>
</protein>
<dbReference type="Gene3D" id="1.10.10.10">
    <property type="entry name" value="Winged helix-like DNA-binding domain superfamily/Winged helix DNA-binding domain"/>
    <property type="match status" value="1"/>
</dbReference>
<dbReference type="InterPro" id="IPR036388">
    <property type="entry name" value="WH-like_DNA-bd_sf"/>
</dbReference>
<dbReference type="RefSeq" id="WP_114693788.1">
    <property type="nucleotide sequence ID" value="NZ_QQOH01000001.1"/>
</dbReference>
<keyword evidence="2" id="KW-0805">Transcription regulation</keyword>
<dbReference type="GO" id="GO:0000976">
    <property type="term" value="F:transcription cis-regulatory region binding"/>
    <property type="evidence" value="ECO:0007669"/>
    <property type="project" value="TreeGrafter"/>
</dbReference>
<evidence type="ECO:0000259" key="5">
    <source>
        <dbReference type="PROSITE" id="PS50931"/>
    </source>
</evidence>
<gene>
    <name evidence="6" type="ORF">DV711_00985</name>
</gene>
<dbReference type="AlphaFoldDB" id="A0A369WUG8"/>
<dbReference type="EMBL" id="QQOH01000001">
    <property type="protein sequence ID" value="RDE24204.1"/>
    <property type="molecule type" value="Genomic_DNA"/>
</dbReference>
<dbReference type="PANTHER" id="PTHR30126:SF5">
    <property type="entry name" value="HTH-TYPE TRANSCRIPTIONAL ACTIVATOR CMPR"/>
    <property type="match status" value="1"/>
</dbReference>
<evidence type="ECO:0000256" key="1">
    <source>
        <dbReference type="ARBA" id="ARBA00009437"/>
    </source>
</evidence>
<reference evidence="6 7" key="1">
    <citation type="submission" date="2018-07" db="EMBL/GenBank/DDBJ databases">
        <title>Motiliproteus coralliicola sp. nov., a bacterium isolated from Coral.</title>
        <authorList>
            <person name="Wang G."/>
        </authorList>
    </citation>
    <scope>NUCLEOTIDE SEQUENCE [LARGE SCALE GENOMIC DNA]</scope>
    <source>
        <strain evidence="6 7">C34</strain>
    </source>
</reference>
<dbReference type="OrthoDB" id="9785745at2"/>
<comment type="caution">
    <text evidence="6">The sequence shown here is derived from an EMBL/GenBank/DDBJ whole genome shotgun (WGS) entry which is preliminary data.</text>
</comment>
<comment type="similarity">
    <text evidence="1">Belongs to the LysR transcriptional regulatory family.</text>
</comment>
<dbReference type="PANTHER" id="PTHR30126">
    <property type="entry name" value="HTH-TYPE TRANSCRIPTIONAL REGULATOR"/>
    <property type="match status" value="1"/>
</dbReference>
<name>A0A369WUG8_9GAMM</name>
<dbReference type="Proteomes" id="UP000253769">
    <property type="component" value="Unassembled WGS sequence"/>
</dbReference>
<dbReference type="Gene3D" id="3.40.190.290">
    <property type="match status" value="1"/>
</dbReference>
<keyword evidence="4" id="KW-0804">Transcription</keyword>
<dbReference type="Pfam" id="PF00126">
    <property type="entry name" value="HTH_1"/>
    <property type="match status" value="1"/>
</dbReference>
<keyword evidence="3" id="KW-0238">DNA-binding</keyword>
<proteinExistence type="inferred from homology"/>